<sequence>MRIAAAMGLVGLAFIPLAGQAADDSVIERGRYLTRAADCYVCHTAEGGAAYAGGRPLKTPFGTIYGTNITPDDETGIGLYSEEDFYRALHAGEARDGHQLYPAMPYTTYRLLTREDTNAIYHYLMSLEPVEHEAPDSELNFPFNQRWGLVFWNLLFLESGSFEPNPERSETWNRGRYLATALGHCGECHTPRGFMGQTQEDKYLGGSNLGRIWPPDITPQALAERGWTPDKLASYLSLGLSRLGAANGEMFPAVIHGTRYLTDADLDALISYLLTGVETPKTPSETIASADPKQAEGDPAPARLTYMNLCSGCHRSNGEGIPHTIVPLTSNSTLRLEDPHNLIAVLLDGIPLQDFPGHARMQAMPGYAQQLDDSQMAELVNYLRTTWGGQPGDVSVDDVAELRRSEARSAE</sequence>
<dbReference type="InterPro" id="IPR051459">
    <property type="entry name" value="Cytochrome_c-type_DH"/>
</dbReference>
<keyword evidence="9" id="KW-1185">Reference proteome</keyword>
<dbReference type="STRING" id="119000.SAMN05661010_03306"/>
<feature type="binding site" description="covalent" evidence="4">
    <location>
        <position position="42"/>
    </location>
    <ligand>
        <name>heme c</name>
        <dbReference type="ChEBI" id="CHEBI:61717"/>
        <label>1</label>
    </ligand>
</feature>
<organism evidence="8 9">
    <name type="scientific">Modicisalibacter muralis</name>
    <dbReference type="NCBI Taxonomy" id="119000"/>
    <lineage>
        <taxon>Bacteria</taxon>
        <taxon>Pseudomonadati</taxon>
        <taxon>Pseudomonadota</taxon>
        <taxon>Gammaproteobacteria</taxon>
        <taxon>Oceanospirillales</taxon>
        <taxon>Halomonadaceae</taxon>
        <taxon>Modicisalibacter</taxon>
    </lineage>
</organism>
<feature type="domain" description="Cytochrome c" evidence="7">
    <location>
        <begin position="170"/>
        <end position="277"/>
    </location>
</feature>
<keyword evidence="6" id="KW-0732">Signal</keyword>
<feature type="domain" description="Cytochrome c" evidence="7">
    <location>
        <begin position="297"/>
        <end position="387"/>
    </location>
</feature>
<dbReference type="PANTHER" id="PTHR35008">
    <property type="entry name" value="BLL4482 PROTEIN-RELATED"/>
    <property type="match status" value="1"/>
</dbReference>
<evidence type="ECO:0000256" key="5">
    <source>
        <dbReference type="PIRSR" id="PIRSR000018-51"/>
    </source>
</evidence>
<accession>A0A1G9QBL0</accession>
<dbReference type="PIRSF" id="PIRSF000018">
    <property type="entry name" value="Mb_ADH_cyt_c"/>
    <property type="match status" value="1"/>
</dbReference>
<feature type="binding site" description="covalent" evidence="4">
    <location>
        <position position="188"/>
    </location>
    <ligand>
        <name>heme c</name>
        <dbReference type="ChEBI" id="CHEBI:61717"/>
        <label>2</label>
    </ligand>
</feature>
<name>A0A1G9QBL0_9GAMM</name>
<feature type="binding site" description="covalent" evidence="4">
    <location>
        <position position="185"/>
    </location>
    <ligand>
        <name>heme c</name>
        <dbReference type="ChEBI" id="CHEBI:61717"/>
        <label>2</label>
    </ligand>
</feature>
<evidence type="ECO:0000256" key="6">
    <source>
        <dbReference type="SAM" id="SignalP"/>
    </source>
</evidence>
<evidence type="ECO:0000313" key="9">
    <source>
        <dbReference type="Proteomes" id="UP000198654"/>
    </source>
</evidence>
<feature type="chain" id="PRO_5011793267" evidence="6">
    <location>
        <begin position="22"/>
        <end position="411"/>
    </location>
</feature>
<comment type="cofactor">
    <cofactor evidence="4">
        <name>heme c</name>
        <dbReference type="ChEBI" id="CHEBI:61717"/>
    </cofactor>
    <text evidence="4">Binds 3 heme c groups covalently per subunit.</text>
</comment>
<dbReference type="GO" id="GO:0005506">
    <property type="term" value="F:iron ion binding"/>
    <property type="evidence" value="ECO:0007669"/>
    <property type="project" value="InterPro"/>
</dbReference>
<dbReference type="AlphaFoldDB" id="A0A1G9QBL0"/>
<feature type="binding site" description="covalent" evidence="4">
    <location>
        <position position="313"/>
    </location>
    <ligand>
        <name>heme c</name>
        <dbReference type="ChEBI" id="CHEBI:61717"/>
        <label>3</label>
    </ligand>
</feature>
<evidence type="ECO:0000256" key="4">
    <source>
        <dbReference type="PIRSR" id="PIRSR000018-50"/>
    </source>
</evidence>
<dbReference type="GO" id="GO:0020037">
    <property type="term" value="F:heme binding"/>
    <property type="evidence" value="ECO:0007669"/>
    <property type="project" value="InterPro"/>
</dbReference>
<feature type="binding site" description="covalent" evidence="4">
    <location>
        <position position="310"/>
    </location>
    <ligand>
        <name>heme c</name>
        <dbReference type="ChEBI" id="CHEBI:61717"/>
        <label>3</label>
    </ligand>
</feature>
<dbReference type="Proteomes" id="UP000198654">
    <property type="component" value="Unassembled WGS sequence"/>
</dbReference>
<evidence type="ECO:0000256" key="1">
    <source>
        <dbReference type="ARBA" id="ARBA00022617"/>
    </source>
</evidence>
<dbReference type="InterPro" id="IPR036909">
    <property type="entry name" value="Cyt_c-like_dom_sf"/>
</dbReference>
<feature type="binding site" description="axial binding residue" evidence="5">
    <location>
        <position position="43"/>
    </location>
    <ligand>
        <name>heme c</name>
        <dbReference type="ChEBI" id="CHEBI:61717"/>
        <label>1</label>
    </ligand>
    <ligandPart>
        <name>Fe</name>
        <dbReference type="ChEBI" id="CHEBI:18248"/>
    </ligandPart>
</feature>
<evidence type="ECO:0000313" key="8">
    <source>
        <dbReference type="EMBL" id="SDM08369.1"/>
    </source>
</evidence>
<keyword evidence="2 5" id="KW-0479">Metal-binding</keyword>
<proteinExistence type="predicted"/>
<reference evidence="8 9" key="1">
    <citation type="submission" date="2016-10" db="EMBL/GenBank/DDBJ databases">
        <authorList>
            <person name="de Groot N.N."/>
        </authorList>
    </citation>
    <scope>NUCLEOTIDE SEQUENCE [LARGE SCALE GENOMIC DNA]</scope>
    <source>
        <strain evidence="8 9">DSM 14789</strain>
    </source>
</reference>
<keyword evidence="1 4" id="KW-0349">Heme</keyword>
<gene>
    <name evidence="8" type="ORF">SAMN05661010_03306</name>
</gene>
<feature type="binding site" description="axial binding residue" evidence="5">
    <location>
        <position position="314"/>
    </location>
    <ligand>
        <name>heme c</name>
        <dbReference type="ChEBI" id="CHEBI:61717"/>
        <label>3</label>
    </ligand>
    <ligandPart>
        <name>Fe</name>
        <dbReference type="ChEBI" id="CHEBI:18248"/>
    </ligandPart>
</feature>
<evidence type="ECO:0000256" key="3">
    <source>
        <dbReference type="ARBA" id="ARBA00023004"/>
    </source>
</evidence>
<dbReference type="RefSeq" id="WP_245704243.1">
    <property type="nucleotide sequence ID" value="NZ_FNGI01000011.1"/>
</dbReference>
<feature type="binding site" description="axial binding residue" evidence="5">
    <location>
        <position position="189"/>
    </location>
    <ligand>
        <name>heme c</name>
        <dbReference type="ChEBI" id="CHEBI:61717"/>
        <label>2</label>
    </ligand>
    <ligandPart>
        <name>Fe</name>
        <dbReference type="ChEBI" id="CHEBI:18248"/>
    </ligandPart>
</feature>
<evidence type="ECO:0000256" key="2">
    <source>
        <dbReference type="ARBA" id="ARBA00022723"/>
    </source>
</evidence>
<protein>
    <submittedName>
        <fullName evidence="8">Cytochrome c, mono-and diheme variants</fullName>
    </submittedName>
</protein>
<dbReference type="GO" id="GO:0009055">
    <property type="term" value="F:electron transfer activity"/>
    <property type="evidence" value="ECO:0007669"/>
    <property type="project" value="InterPro"/>
</dbReference>
<dbReference type="SUPFAM" id="SSF46626">
    <property type="entry name" value="Cytochrome c"/>
    <property type="match status" value="3"/>
</dbReference>
<dbReference type="PANTHER" id="PTHR35008:SF4">
    <property type="entry name" value="BLL4482 PROTEIN"/>
    <property type="match status" value="1"/>
</dbReference>
<dbReference type="EMBL" id="FNGI01000011">
    <property type="protein sequence ID" value="SDM08369.1"/>
    <property type="molecule type" value="Genomic_DNA"/>
</dbReference>
<dbReference type="Gene3D" id="1.10.760.10">
    <property type="entry name" value="Cytochrome c-like domain"/>
    <property type="match status" value="3"/>
</dbReference>
<dbReference type="GO" id="GO:0016614">
    <property type="term" value="F:oxidoreductase activity, acting on CH-OH group of donors"/>
    <property type="evidence" value="ECO:0007669"/>
    <property type="project" value="InterPro"/>
</dbReference>
<evidence type="ECO:0000259" key="7">
    <source>
        <dbReference type="PROSITE" id="PS51007"/>
    </source>
</evidence>
<dbReference type="GO" id="GO:0016020">
    <property type="term" value="C:membrane"/>
    <property type="evidence" value="ECO:0007669"/>
    <property type="project" value="InterPro"/>
</dbReference>
<feature type="binding site" description="covalent" evidence="4">
    <location>
        <position position="39"/>
    </location>
    <ligand>
        <name>heme c</name>
        <dbReference type="ChEBI" id="CHEBI:61717"/>
        <label>1</label>
    </ligand>
</feature>
<dbReference type="InterPro" id="IPR009056">
    <property type="entry name" value="Cyt_c-like_dom"/>
</dbReference>
<dbReference type="Pfam" id="PF00034">
    <property type="entry name" value="Cytochrom_C"/>
    <property type="match status" value="2"/>
</dbReference>
<feature type="signal peptide" evidence="6">
    <location>
        <begin position="1"/>
        <end position="21"/>
    </location>
</feature>
<dbReference type="InterPro" id="IPR014353">
    <property type="entry name" value="Membr-bd_ADH_cyt_c"/>
</dbReference>
<dbReference type="PROSITE" id="PS51007">
    <property type="entry name" value="CYTC"/>
    <property type="match status" value="3"/>
</dbReference>
<feature type="domain" description="Cytochrome c" evidence="7">
    <location>
        <begin position="25"/>
        <end position="128"/>
    </location>
</feature>
<keyword evidence="3 5" id="KW-0408">Iron</keyword>